<dbReference type="PANTHER" id="PTHR30041">
    <property type="entry name" value="ARSENATE REDUCTASE"/>
    <property type="match status" value="1"/>
</dbReference>
<keyword evidence="4" id="KW-1185">Reference proteome</keyword>
<reference evidence="3 4" key="1">
    <citation type="submission" date="2019-02" db="EMBL/GenBank/DDBJ databases">
        <title>Deep-cultivation of Planctomycetes and their phenomic and genomic characterization uncovers novel biology.</title>
        <authorList>
            <person name="Wiegand S."/>
            <person name="Jogler M."/>
            <person name="Boedeker C."/>
            <person name="Pinto D."/>
            <person name="Vollmers J."/>
            <person name="Rivas-Marin E."/>
            <person name="Kohn T."/>
            <person name="Peeters S.H."/>
            <person name="Heuer A."/>
            <person name="Rast P."/>
            <person name="Oberbeckmann S."/>
            <person name="Bunk B."/>
            <person name="Jeske O."/>
            <person name="Meyerdierks A."/>
            <person name="Storesund J.E."/>
            <person name="Kallscheuer N."/>
            <person name="Luecker S."/>
            <person name="Lage O.M."/>
            <person name="Pohl T."/>
            <person name="Merkel B.J."/>
            <person name="Hornburger P."/>
            <person name="Mueller R.-W."/>
            <person name="Bruemmer F."/>
            <person name="Labrenz M."/>
            <person name="Spormann A.M."/>
            <person name="Op den Camp H."/>
            <person name="Overmann J."/>
            <person name="Amann R."/>
            <person name="Jetten M.S.M."/>
            <person name="Mascher T."/>
            <person name="Medema M.H."/>
            <person name="Devos D.P."/>
            <person name="Kaster A.-K."/>
            <person name="Ovreas L."/>
            <person name="Rohde M."/>
            <person name="Galperin M.Y."/>
            <person name="Jogler C."/>
        </authorList>
    </citation>
    <scope>NUCLEOTIDE SEQUENCE [LARGE SCALE GENOMIC DNA]</scope>
    <source>
        <strain evidence="3 4">Pla133</strain>
    </source>
</reference>
<dbReference type="KEGG" id="pbap:Pla133_05940"/>
<dbReference type="InterPro" id="IPR036249">
    <property type="entry name" value="Thioredoxin-like_sf"/>
</dbReference>
<proteinExistence type="inferred from homology"/>
<dbReference type="Proteomes" id="UP000316921">
    <property type="component" value="Chromosome"/>
</dbReference>
<accession>A0A518BEW4</accession>
<gene>
    <name evidence="3" type="primary">arsC_1</name>
    <name evidence="3" type="ORF">Pla133_05940</name>
</gene>
<name>A0A518BEW4_9BACT</name>
<evidence type="ECO:0000256" key="2">
    <source>
        <dbReference type="PROSITE-ProRule" id="PRU01282"/>
    </source>
</evidence>
<sequence length="120" mass="13208">MTLPTDDGLLLLHNPACSKSRALEQALRERGVAFTTRLYLDQPLDEVELADLIRRLGVQARDIVRSGEPQYADAGLHPRSETAAILDAVACYPQLLQRPVLLRGERAAIGRPLEAALELL</sequence>
<dbReference type="RefSeq" id="WP_145062232.1">
    <property type="nucleotide sequence ID" value="NZ_CP036287.1"/>
</dbReference>
<organism evidence="3 4">
    <name type="scientific">Engelhardtia mirabilis</name>
    <dbReference type="NCBI Taxonomy" id="2528011"/>
    <lineage>
        <taxon>Bacteria</taxon>
        <taxon>Pseudomonadati</taxon>
        <taxon>Planctomycetota</taxon>
        <taxon>Planctomycetia</taxon>
        <taxon>Planctomycetia incertae sedis</taxon>
        <taxon>Engelhardtia</taxon>
    </lineage>
</organism>
<dbReference type="Pfam" id="PF03960">
    <property type="entry name" value="ArsC"/>
    <property type="match status" value="1"/>
</dbReference>
<evidence type="ECO:0000256" key="1">
    <source>
        <dbReference type="ARBA" id="ARBA00007198"/>
    </source>
</evidence>
<dbReference type="PROSITE" id="PS51353">
    <property type="entry name" value="ARSC"/>
    <property type="match status" value="1"/>
</dbReference>
<dbReference type="EMBL" id="CP036287">
    <property type="protein sequence ID" value="QDU65529.1"/>
    <property type="molecule type" value="Genomic_DNA"/>
</dbReference>
<dbReference type="SUPFAM" id="SSF52833">
    <property type="entry name" value="Thioredoxin-like"/>
    <property type="match status" value="1"/>
</dbReference>
<comment type="similarity">
    <text evidence="1 2">Belongs to the ArsC family.</text>
</comment>
<dbReference type="EC" id="1.20.4.1" evidence="3"/>
<evidence type="ECO:0000313" key="4">
    <source>
        <dbReference type="Proteomes" id="UP000316921"/>
    </source>
</evidence>
<protein>
    <submittedName>
        <fullName evidence="3">Arsenate reductase</fullName>
        <ecNumber evidence="3">1.20.4.1</ecNumber>
    </submittedName>
</protein>
<evidence type="ECO:0000313" key="3">
    <source>
        <dbReference type="EMBL" id="QDU65529.1"/>
    </source>
</evidence>
<dbReference type="InterPro" id="IPR006660">
    <property type="entry name" value="Arsenate_reductase-like"/>
</dbReference>
<keyword evidence="3" id="KW-0560">Oxidoreductase</keyword>
<dbReference type="PANTHER" id="PTHR30041:SF4">
    <property type="entry name" value="ARSENATE REDUCTASE"/>
    <property type="match status" value="1"/>
</dbReference>
<dbReference type="AlphaFoldDB" id="A0A518BEW4"/>
<dbReference type="Gene3D" id="3.40.30.10">
    <property type="entry name" value="Glutaredoxin"/>
    <property type="match status" value="1"/>
</dbReference>
<dbReference type="GO" id="GO:0008794">
    <property type="term" value="F:arsenate reductase (glutaredoxin) activity"/>
    <property type="evidence" value="ECO:0007669"/>
    <property type="project" value="UniProtKB-EC"/>
</dbReference>